<keyword evidence="3" id="KW-1134">Transmembrane beta strand</keyword>
<sequence>MKIKYYIIPLAFLSFNAVGALAQDKKVEEKTVEEMIEIVRPYKPVLADAFKLRRSPDLENIQTYKAKFNYTITERRLELNSDINKVEAEKLIDERPEVLVNNYFKLGAGLLNTFTTEGYINTGSDEALQAGLFFRHFGQKSGDFGQLSNHQQVTAFGKSILDKFSLQGKLNYQRQGLSFYGFDPLVSTVNPSYAKQSFNLIEGEGEVFSNYSTDQNALSYAAKANLYTFKDAFSAKESLFTLSASLNKRISDLNLGLNFSTELGKTSDVTISTNNNLLRLNPYIKFQTNDIKLTAGVNFVQEFGSTSDTKIFPTATADLTVVPDYLQLFAEVKGDVNRNTLRDLTKINPYLGQNQILENSIEKLSIQAGIKGTAGPGFGYKVKIYSQKVNNLPLFANRYGDIAKFDIIYDRGNTTITGIEGSMSVQVSNDLTWTGKINFEQFSPATELHVWMRPGARINSDLAYNINKKLTLNGAVYIQSDTKAKIYNGPVAQPYVVNHSNETTKKIKGFVDLGAGIDYKINNQFGVFVKANNLLNQNNFRYLYYPSFGINIFGGISYSF</sequence>
<evidence type="ECO:0000256" key="6">
    <source>
        <dbReference type="ARBA" id="ARBA00023136"/>
    </source>
</evidence>
<evidence type="ECO:0000313" key="9">
    <source>
        <dbReference type="EMBL" id="MEE1885992.1"/>
    </source>
</evidence>
<keyword evidence="5 8" id="KW-0732">Signal</keyword>
<evidence type="ECO:0000256" key="3">
    <source>
        <dbReference type="ARBA" id="ARBA00022452"/>
    </source>
</evidence>
<evidence type="ECO:0000256" key="7">
    <source>
        <dbReference type="ARBA" id="ARBA00023237"/>
    </source>
</evidence>
<reference evidence="9 10" key="1">
    <citation type="submission" date="2024-01" db="EMBL/GenBank/DDBJ databases">
        <title>Pedobacter sp. nov., isolated from oil-contaminated soil.</title>
        <authorList>
            <person name="Le N.T.T."/>
        </authorList>
    </citation>
    <scope>NUCLEOTIDE SEQUENCE [LARGE SCALE GENOMIC DNA]</scope>
    <source>
        <strain evidence="9 10">VNH31</strain>
    </source>
</reference>
<evidence type="ECO:0000256" key="4">
    <source>
        <dbReference type="ARBA" id="ARBA00022692"/>
    </source>
</evidence>
<organism evidence="9 10">
    <name type="scientific">Pedobacter flavus</name>
    <dbReference type="NCBI Taxonomy" id="3113906"/>
    <lineage>
        <taxon>Bacteria</taxon>
        <taxon>Pseudomonadati</taxon>
        <taxon>Bacteroidota</taxon>
        <taxon>Sphingobacteriia</taxon>
        <taxon>Sphingobacteriales</taxon>
        <taxon>Sphingobacteriaceae</taxon>
        <taxon>Pedobacter</taxon>
    </lineage>
</organism>
<proteinExistence type="predicted"/>
<evidence type="ECO:0000256" key="2">
    <source>
        <dbReference type="ARBA" id="ARBA00022448"/>
    </source>
</evidence>
<keyword evidence="4" id="KW-0812">Transmembrane</keyword>
<dbReference type="InterPro" id="IPR039426">
    <property type="entry name" value="TonB-dep_rcpt-like"/>
</dbReference>
<feature type="signal peptide" evidence="8">
    <location>
        <begin position="1"/>
        <end position="22"/>
    </location>
</feature>
<evidence type="ECO:0000256" key="1">
    <source>
        <dbReference type="ARBA" id="ARBA00004571"/>
    </source>
</evidence>
<dbReference type="InterPro" id="IPR036942">
    <property type="entry name" value="Beta-barrel_TonB_sf"/>
</dbReference>
<evidence type="ECO:0000256" key="5">
    <source>
        <dbReference type="ARBA" id="ARBA00022729"/>
    </source>
</evidence>
<dbReference type="SUPFAM" id="SSF56935">
    <property type="entry name" value="Porins"/>
    <property type="match status" value="1"/>
</dbReference>
<dbReference type="EMBL" id="JAZDQU010000002">
    <property type="protein sequence ID" value="MEE1885992.1"/>
    <property type="molecule type" value="Genomic_DNA"/>
</dbReference>
<name>A0ABU7H4M4_9SPHI</name>
<dbReference type="Gene3D" id="2.40.170.20">
    <property type="entry name" value="TonB-dependent receptor, beta-barrel domain"/>
    <property type="match status" value="1"/>
</dbReference>
<dbReference type="RefSeq" id="WP_330146880.1">
    <property type="nucleotide sequence ID" value="NZ_JAZDQU010000002.1"/>
</dbReference>
<protein>
    <recommendedName>
        <fullName evidence="11">TonB-dependent receptor-like beta-barrel domain-containing protein</fullName>
    </recommendedName>
</protein>
<evidence type="ECO:0000256" key="8">
    <source>
        <dbReference type="SAM" id="SignalP"/>
    </source>
</evidence>
<dbReference type="PANTHER" id="PTHR30069">
    <property type="entry name" value="TONB-DEPENDENT OUTER MEMBRANE RECEPTOR"/>
    <property type="match status" value="1"/>
</dbReference>
<dbReference type="PANTHER" id="PTHR30069:SF29">
    <property type="entry name" value="HEMOGLOBIN AND HEMOGLOBIN-HAPTOGLOBIN-BINDING PROTEIN 1-RELATED"/>
    <property type="match status" value="1"/>
</dbReference>
<comment type="subcellular location">
    <subcellularLocation>
        <location evidence="1">Cell outer membrane</location>
        <topology evidence="1">Multi-pass membrane protein</topology>
    </subcellularLocation>
</comment>
<feature type="chain" id="PRO_5047338377" description="TonB-dependent receptor-like beta-barrel domain-containing protein" evidence="8">
    <location>
        <begin position="23"/>
        <end position="560"/>
    </location>
</feature>
<evidence type="ECO:0000313" key="10">
    <source>
        <dbReference type="Proteomes" id="UP001337681"/>
    </source>
</evidence>
<keyword evidence="6" id="KW-0472">Membrane</keyword>
<gene>
    <name evidence="9" type="ORF">VRU49_11245</name>
</gene>
<evidence type="ECO:0008006" key="11">
    <source>
        <dbReference type="Google" id="ProtNLM"/>
    </source>
</evidence>
<keyword evidence="10" id="KW-1185">Reference proteome</keyword>
<keyword evidence="2" id="KW-0813">Transport</keyword>
<keyword evidence="7" id="KW-0998">Cell outer membrane</keyword>
<comment type="caution">
    <text evidence="9">The sequence shown here is derived from an EMBL/GenBank/DDBJ whole genome shotgun (WGS) entry which is preliminary data.</text>
</comment>
<dbReference type="Proteomes" id="UP001337681">
    <property type="component" value="Unassembled WGS sequence"/>
</dbReference>
<accession>A0ABU7H4M4</accession>